<dbReference type="Gene3D" id="3.40.50.2300">
    <property type="match status" value="1"/>
</dbReference>
<dbReference type="CDD" id="cd17557">
    <property type="entry name" value="REC_Rcp-like"/>
    <property type="match status" value="1"/>
</dbReference>
<organism evidence="3 4">
    <name type="scientific">Photobacterium sp. (strain ATCC 43367)</name>
    <dbReference type="NCBI Taxonomy" id="379097"/>
    <lineage>
        <taxon>Bacteria</taxon>
        <taxon>Pseudomonadati</taxon>
        <taxon>Pseudomonadota</taxon>
        <taxon>Gammaproteobacteria</taxon>
        <taxon>Vibrionales</taxon>
        <taxon>Vibrionaceae</taxon>
        <taxon>Vibrio</taxon>
        <taxon>Vibrio oreintalis group</taxon>
    </lineage>
</organism>
<dbReference type="PANTHER" id="PTHR44520:SF2">
    <property type="entry name" value="RESPONSE REGULATOR RCP1"/>
    <property type="match status" value="1"/>
</dbReference>
<dbReference type="GO" id="GO:0000160">
    <property type="term" value="P:phosphorelay signal transduction system"/>
    <property type="evidence" value="ECO:0007669"/>
    <property type="project" value="InterPro"/>
</dbReference>
<dbReference type="SUPFAM" id="SSF52172">
    <property type="entry name" value="CheY-like"/>
    <property type="match status" value="1"/>
</dbReference>
<name>A0A0A5I0D1_PHOS4</name>
<evidence type="ECO:0000256" key="1">
    <source>
        <dbReference type="PROSITE-ProRule" id="PRU00169"/>
    </source>
</evidence>
<proteinExistence type="predicted"/>
<dbReference type="STRING" id="379097.SE23_07085"/>
<protein>
    <submittedName>
        <fullName evidence="3">Chemotaxis protein CheY</fullName>
    </submittedName>
</protein>
<evidence type="ECO:0000313" key="3">
    <source>
        <dbReference type="EMBL" id="KGY09980.1"/>
    </source>
</evidence>
<dbReference type="InterPro" id="IPR001789">
    <property type="entry name" value="Sig_transdc_resp-reg_receiver"/>
</dbReference>
<dbReference type="AlphaFoldDB" id="A0A0A5I0D1"/>
<feature type="modified residue" description="4-aspartylphosphate" evidence="1">
    <location>
        <position position="64"/>
    </location>
</feature>
<reference evidence="3 4" key="1">
    <citation type="submission" date="2014-10" db="EMBL/GenBank/DDBJ databases">
        <title>Genome sequencing of Vibrio sinaloensis T08.</title>
        <authorList>
            <person name="Chan K.-G."/>
            <person name="Mohamad N.I."/>
        </authorList>
    </citation>
    <scope>NUCLEOTIDE SEQUENCE [LARGE SCALE GENOMIC DNA]</scope>
    <source>
        <strain evidence="3 4">T08</strain>
    </source>
</reference>
<dbReference type="InterPro" id="IPR052893">
    <property type="entry name" value="TCS_response_regulator"/>
</dbReference>
<comment type="caution">
    <text evidence="3">The sequence shown here is derived from an EMBL/GenBank/DDBJ whole genome shotgun (WGS) entry which is preliminary data.</text>
</comment>
<dbReference type="Proteomes" id="UP000030451">
    <property type="component" value="Unassembled WGS sequence"/>
</dbReference>
<dbReference type="EMBL" id="JRWP01000004">
    <property type="protein sequence ID" value="KGY09980.1"/>
    <property type="molecule type" value="Genomic_DNA"/>
</dbReference>
<keyword evidence="1" id="KW-0597">Phosphoprotein</keyword>
<dbReference type="OrthoDB" id="9793549at2"/>
<gene>
    <name evidence="3" type="ORF">NM06_03435</name>
</gene>
<dbReference type="PANTHER" id="PTHR44520">
    <property type="entry name" value="RESPONSE REGULATOR RCP1-RELATED"/>
    <property type="match status" value="1"/>
</dbReference>
<accession>A0A0A5I0D1</accession>
<evidence type="ECO:0000259" key="2">
    <source>
        <dbReference type="PROSITE" id="PS50110"/>
    </source>
</evidence>
<dbReference type="PROSITE" id="PS50110">
    <property type="entry name" value="RESPONSE_REGULATORY"/>
    <property type="match status" value="1"/>
</dbReference>
<sequence length="147" mass="16771">MKTLNYKTVSLLLVEDDDIDAMGIDRAHQALKLLNPMFRARDGVEALELLRKGMVSSPYIVLLDLNMPRMNGLEFLQEVRDDEDLRSMVVFVLTTSNSGEEICAAYNKNIAGYIVKSSVTQDFNHVLSFLDNYWRIVELPETSHEET</sequence>
<dbReference type="InterPro" id="IPR011006">
    <property type="entry name" value="CheY-like_superfamily"/>
</dbReference>
<evidence type="ECO:0000313" key="4">
    <source>
        <dbReference type="Proteomes" id="UP000030451"/>
    </source>
</evidence>
<dbReference type="SMART" id="SM00448">
    <property type="entry name" value="REC"/>
    <property type="match status" value="1"/>
</dbReference>
<dbReference type="RefSeq" id="WP_038188018.1">
    <property type="nucleotide sequence ID" value="NZ_JRWP01000004.1"/>
</dbReference>
<feature type="domain" description="Response regulatory" evidence="2">
    <location>
        <begin position="10"/>
        <end position="131"/>
    </location>
</feature>
<dbReference type="Pfam" id="PF00072">
    <property type="entry name" value="Response_reg"/>
    <property type="match status" value="1"/>
</dbReference>